<dbReference type="AlphaFoldDB" id="A0A7W5ZIK1"/>
<proteinExistence type="predicted"/>
<keyword evidence="2" id="KW-1185">Reference proteome</keyword>
<gene>
    <name evidence="1" type="ORF">FHS57_000536</name>
</gene>
<sequence>MKRLLILATAIGMLWLQACKHRISQDQIPADVRASLTQHVPQARQVEWEENPDYYFAYFTENEQQGMALFYRADGHWIETDEALKVNNLTIDQKKMLMSFKAAHIEQIEEVKKSDSTDVIRVTASK</sequence>
<evidence type="ECO:0000313" key="1">
    <source>
        <dbReference type="EMBL" id="MBB3836554.1"/>
    </source>
</evidence>
<dbReference type="EMBL" id="JACIBY010000001">
    <property type="protein sequence ID" value="MBB3836554.1"/>
    <property type="molecule type" value="Genomic_DNA"/>
</dbReference>
<comment type="caution">
    <text evidence="1">The sequence shown here is derived from an EMBL/GenBank/DDBJ whole genome shotgun (WGS) entry which is preliminary data.</text>
</comment>
<reference evidence="1 2" key="1">
    <citation type="submission" date="2020-08" db="EMBL/GenBank/DDBJ databases">
        <title>Genomic Encyclopedia of Type Strains, Phase IV (KMG-IV): sequencing the most valuable type-strain genomes for metagenomic binning, comparative biology and taxonomic classification.</title>
        <authorList>
            <person name="Goeker M."/>
        </authorList>
    </citation>
    <scope>NUCLEOTIDE SEQUENCE [LARGE SCALE GENOMIC DNA]</scope>
    <source>
        <strain evidence="1 2">DSM 17976</strain>
    </source>
</reference>
<dbReference type="Proteomes" id="UP000541352">
    <property type="component" value="Unassembled WGS sequence"/>
</dbReference>
<dbReference type="Gene3D" id="3.10.450.360">
    <property type="match status" value="1"/>
</dbReference>
<protein>
    <submittedName>
        <fullName evidence="1">Uncharacterized protein</fullName>
    </submittedName>
</protein>
<organism evidence="1 2">
    <name type="scientific">Runella defluvii</name>
    <dbReference type="NCBI Taxonomy" id="370973"/>
    <lineage>
        <taxon>Bacteria</taxon>
        <taxon>Pseudomonadati</taxon>
        <taxon>Bacteroidota</taxon>
        <taxon>Cytophagia</taxon>
        <taxon>Cytophagales</taxon>
        <taxon>Spirosomataceae</taxon>
        <taxon>Runella</taxon>
    </lineage>
</organism>
<dbReference type="RefSeq" id="WP_183971290.1">
    <property type="nucleotide sequence ID" value="NZ_JACIBY010000001.1"/>
</dbReference>
<dbReference type="SUPFAM" id="SSF160574">
    <property type="entry name" value="BT0923-like"/>
    <property type="match status" value="1"/>
</dbReference>
<evidence type="ECO:0000313" key="2">
    <source>
        <dbReference type="Proteomes" id="UP000541352"/>
    </source>
</evidence>
<dbReference type="PROSITE" id="PS51257">
    <property type="entry name" value="PROKAR_LIPOPROTEIN"/>
    <property type="match status" value="1"/>
</dbReference>
<name>A0A7W5ZIK1_9BACT</name>
<accession>A0A7W5ZIK1</accession>